<dbReference type="AlphaFoldDB" id="A0A8W8K9D1"/>
<dbReference type="EnsemblMetazoa" id="G22968.7">
    <property type="protein sequence ID" value="G22968.7:cds"/>
    <property type="gene ID" value="G22968"/>
</dbReference>
<dbReference type="PANTHER" id="PTHR20872:SF1">
    <property type="entry name" value="F-BOX DOMAIN-CONTAINING PROTEIN"/>
    <property type="match status" value="1"/>
</dbReference>
<dbReference type="SUPFAM" id="SSF81383">
    <property type="entry name" value="F-box domain"/>
    <property type="match status" value="1"/>
</dbReference>
<dbReference type="Gene3D" id="1.20.1280.50">
    <property type="match status" value="1"/>
</dbReference>
<dbReference type="SUPFAM" id="SSF52047">
    <property type="entry name" value="RNI-like"/>
    <property type="match status" value="1"/>
</dbReference>
<keyword evidence="6" id="KW-1185">Reference proteome</keyword>
<evidence type="ECO:0000256" key="1">
    <source>
        <dbReference type="ARBA" id="ARBA00022786"/>
    </source>
</evidence>
<dbReference type="PANTHER" id="PTHR20872">
    <property type="match status" value="1"/>
</dbReference>
<feature type="domain" description="F-box" evidence="4">
    <location>
        <begin position="10"/>
        <end position="56"/>
    </location>
</feature>
<dbReference type="EnsemblMetazoa" id="G22968.1">
    <property type="protein sequence ID" value="G22968.1:cds"/>
    <property type="gene ID" value="G22968"/>
</dbReference>
<keyword evidence="1" id="KW-0833">Ubl conjugation pathway</keyword>
<dbReference type="EnsemblMetazoa" id="G22968.8">
    <property type="protein sequence ID" value="G22968.8:cds"/>
    <property type="gene ID" value="G22968"/>
</dbReference>
<dbReference type="EnsemblMetazoa" id="G22968.3">
    <property type="protein sequence ID" value="G22968.3:cds"/>
    <property type="gene ID" value="G22968"/>
</dbReference>
<dbReference type="FunFam" id="1.20.1280.50:FF:000005">
    <property type="entry name" value="F-box/LRR-repeat protein 3 isoform X1"/>
    <property type="match status" value="1"/>
</dbReference>
<dbReference type="CDD" id="cd22104">
    <property type="entry name" value="F-box_FBXO33"/>
    <property type="match status" value="1"/>
</dbReference>
<evidence type="ECO:0000256" key="2">
    <source>
        <dbReference type="ARBA" id="ARBA00070268"/>
    </source>
</evidence>
<evidence type="ECO:0000256" key="3">
    <source>
        <dbReference type="ARBA" id="ARBA00077971"/>
    </source>
</evidence>
<dbReference type="FunFam" id="3.80.10.10:FF:000260">
    <property type="entry name" value="F-box/LRR-repeat protein 8"/>
    <property type="match status" value="1"/>
</dbReference>
<dbReference type="Pfam" id="PF12937">
    <property type="entry name" value="F-box-like"/>
    <property type="match status" value="1"/>
</dbReference>
<evidence type="ECO:0000313" key="6">
    <source>
        <dbReference type="Proteomes" id="UP000005408"/>
    </source>
</evidence>
<accession>A0A8W8K9D1</accession>
<dbReference type="InterPro" id="IPR032675">
    <property type="entry name" value="LRR_dom_sf"/>
</dbReference>
<proteinExistence type="predicted"/>
<dbReference type="Gene3D" id="3.80.10.10">
    <property type="entry name" value="Ribonuclease Inhibitor"/>
    <property type="match status" value="1"/>
</dbReference>
<dbReference type="PROSITE" id="PS50181">
    <property type="entry name" value="FBOX"/>
    <property type="match status" value="1"/>
</dbReference>
<dbReference type="Proteomes" id="UP000005408">
    <property type="component" value="Unassembled WGS sequence"/>
</dbReference>
<evidence type="ECO:0000313" key="5">
    <source>
        <dbReference type="EnsemblMetazoa" id="G22968.7:cds"/>
    </source>
</evidence>
<reference evidence="5" key="1">
    <citation type="submission" date="2022-08" db="UniProtKB">
        <authorList>
            <consortium name="EnsemblMetazoa"/>
        </authorList>
    </citation>
    <scope>IDENTIFICATION</scope>
    <source>
        <strain evidence="5">05x7-T-G4-1.051#20</strain>
    </source>
</reference>
<dbReference type="InterPro" id="IPR036047">
    <property type="entry name" value="F-box-like_dom_sf"/>
</dbReference>
<evidence type="ECO:0000259" key="4">
    <source>
        <dbReference type="PROSITE" id="PS50181"/>
    </source>
</evidence>
<name>A0A8W8K9D1_MAGGI</name>
<dbReference type="OMA" id="FHFRFYG"/>
<dbReference type="SMART" id="SM00256">
    <property type="entry name" value="FBOX"/>
    <property type="match status" value="1"/>
</dbReference>
<dbReference type="InterPro" id="IPR001810">
    <property type="entry name" value="F-box_dom"/>
</dbReference>
<protein>
    <recommendedName>
        <fullName evidence="2">F-box/LRR-repeat protein 8</fullName>
    </recommendedName>
    <alternativeName>
        <fullName evidence="3">F-box and leucine-rich repeat protein 8</fullName>
    </alternativeName>
</protein>
<organism evidence="5 6">
    <name type="scientific">Magallana gigas</name>
    <name type="common">Pacific oyster</name>
    <name type="synonym">Crassostrea gigas</name>
    <dbReference type="NCBI Taxonomy" id="29159"/>
    <lineage>
        <taxon>Eukaryota</taxon>
        <taxon>Metazoa</taxon>
        <taxon>Spiralia</taxon>
        <taxon>Lophotrochozoa</taxon>
        <taxon>Mollusca</taxon>
        <taxon>Bivalvia</taxon>
        <taxon>Autobranchia</taxon>
        <taxon>Pteriomorphia</taxon>
        <taxon>Ostreida</taxon>
        <taxon>Ostreoidea</taxon>
        <taxon>Ostreidae</taxon>
        <taxon>Magallana</taxon>
    </lineage>
</organism>
<dbReference type="OrthoDB" id="3219396at2759"/>
<sequence length="398" mass="45603">MADPEPEGDDLSWNSLPDHIVVQIFSYLSLQDKFRASFVCKTWNDCFHFPVLWRDFVFIVQSNDEKEAIRHQKCLEMHGAHLKHVLMKVDQSEQICRTIARDILNGIANLTNRKLSSIKIDFTGENPLFYAGAEFVQSLKLLFGRNPEALETPMHSLVNVDLSGMPVAFDDEMLNLLSQNHPLLESLNLLNKVLVCKVSANCIFQLVKKCRKLKKLFAFHSSMSDNTLVALAEDDRTPLEELGISCRREEKYGSDLSSEAWQQLVTKLPNLKVMLSFDHTCPLHRVSQIMKPEIPVHVLNLQTFTMIYEEVTQATSFYKNTLEVVVLQTRNSPELERALVNLARRCAQLHTLCVYCVLKKDVVDEILALRPKMKEDKTYILKWQAQAEPWVVGVEEGD</sequence>